<keyword evidence="1" id="KW-0812">Transmembrane</keyword>
<reference evidence="2 3" key="1">
    <citation type="submission" date="2019-04" db="EMBL/GenBank/DDBJ databases">
        <title>Chitiniphilus eburnea sp. nov., a novel chitinolytic bacterium isolated from aquaculture sludge.</title>
        <authorList>
            <person name="Sheng M."/>
        </authorList>
    </citation>
    <scope>NUCLEOTIDE SEQUENCE [LARGE SCALE GENOMIC DNA]</scope>
    <source>
        <strain evidence="2 3">HX-2-15</strain>
    </source>
</reference>
<dbReference type="OrthoDB" id="8780615at2"/>
<gene>
    <name evidence="2" type="ORF">FAZ21_19385</name>
</gene>
<feature type="transmembrane region" description="Helical" evidence="1">
    <location>
        <begin position="12"/>
        <end position="33"/>
    </location>
</feature>
<protein>
    <submittedName>
        <fullName evidence="2">Uncharacterized protein</fullName>
    </submittedName>
</protein>
<feature type="transmembrane region" description="Helical" evidence="1">
    <location>
        <begin position="39"/>
        <end position="56"/>
    </location>
</feature>
<name>A0A4U0P978_9NEIS</name>
<proteinExistence type="predicted"/>
<feature type="transmembrane region" description="Helical" evidence="1">
    <location>
        <begin position="98"/>
        <end position="117"/>
    </location>
</feature>
<keyword evidence="1" id="KW-1133">Transmembrane helix</keyword>
<dbReference type="AlphaFoldDB" id="A0A4U0P978"/>
<keyword evidence="1" id="KW-0472">Membrane</keyword>
<dbReference type="Proteomes" id="UP000310016">
    <property type="component" value="Unassembled WGS sequence"/>
</dbReference>
<organism evidence="2 3">
    <name type="scientific">Chitiniphilus eburneus</name>
    <dbReference type="NCBI Taxonomy" id="2571148"/>
    <lineage>
        <taxon>Bacteria</taxon>
        <taxon>Pseudomonadati</taxon>
        <taxon>Pseudomonadota</taxon>
        <taxon>Betaproteobacteria</taxon>
        <taxon>Neisseriales</taxon>
        <taxon>Chitinibacteraceae</taxon>
        <taxon>Chitiniphilus</taxon>
    </lineage>
</organism>
<feature type="transmembrane region" description="Helical" evidence="1">
    <location>
        <begin position="68"/>
        <end position="86"/>
    </location>
</feature>
<keyword evidence="3" id="KW-1185">Reference proteome</keyword>
<evidence type="ECO:0000256" key="1">
    <source>
        <dbReference type="SAM" id="Phobius"/>
    </source>
</evidence>
<dbReference type="RefSeq" id="WP_136775085.1">
    <property type="nucleotide sequence ID" value="NZ_CP156074.1"/>
</dbReference>
<evidence type="ECO:0000313" key="3">
    <source>
        <dbReference type="Proteomes" id="UP000310016"/>
    </source>
</evidence>
<sequence length="133" mass="15677">MKIENYAEFFGWWKVSTFLVGVMWLLWGAFHYQISDWDVGVSLTMAGVTFLAAEWCAKTLYSLNWRRFPLVIWWTWLAVDGVYVAYHTLAGNQMLRDAQWPASLCLFYLCGFIWLLGRKWHGGLLFWKKACHP</sequence>
<dbReference type="EMBL" id="SUMF01000050">
    <property type="protein sequence ID" value="TJZ64141.1"/>
    <property type="molecule type" value="Genomic_DNA"/>
</dbReference>
<evidence type="ECO:0000313" key="2">
    <source>
        <dbReference type="EMBL" id="TJZ64141.1"/>
    </source>
</evidence>
<comment type="caution">
    <text evidence="2">The sequence shown here is derived from an EMBL/GenBank/DDBJ whole genome shotgun (WGS) entry which is preliminary data.</text>
</comment>
<accession>A0A4U0P978</accession>